<proteinExistence type="predicted"/>
<protein>
    <recommendedName>
        <fullName evidence="4">Outer membrane efflux protein</fullName>
    </recommendedName>
</protein>
<accession>A0ABP9W3I2</accession>
<gene>
    <name evidence="2" type="ORF">Rcae01_06583</name>
</gene>
<dbReference type="Proteomes" id="UP001416858">
    <property type="component" value="Unassembled WGS sequence"/>
</dbReference>
<keyword evidence="1" id="KW-0732">Signal</keyword>
<comment type="caution">
    <text evidence="2">The sequence shown here is derived from an EMBL/GenBank/DDBJ whole genome shotgun (WGS) entry which is preliminary data.</text>
</comment>
<reference evidence="2 3" key="1">
    <citation type="submission" date="2024-02" db="EMBL/GenBank/DDBJ databases">
        <title>Rhodopirellula caenicola NBRC 110016.</title>
        <authorList>
            <person name="Ichikawa N."/>
            <person name="Katano-Makiyama Y."/>
            <person name="Hidaka K."/>
        </authorList>
    </citation>
    <scope>NUCLEOTIDE SEQUENCE [LARGE SCALE GENOMIC DNA]</scope>
    <source>
        <strain evidence="2 3">NBRC 110016</strain>
    </source>
</reference>
<evidence type="ECO:0000256" key="1">
    <source>
        <dbReference type="SAM" id="SignalP"/>
    </source>
</evidence>
<dbReference type="PANTHER" id="PTHR30203">
    <property type="entry name" value="OUTER MEMBRANE CATION EFFLUX PROTEIN"/>
    <property type="match status" value="1"/>
</dbReference>
<dbReference type="EMBL" id="BAABRO010000034">
    <property type="protein sequence ID" value="GAA5511070.1"/>
    <property type="molecule type" value="Genomic_DNA"/>
</dbReference>
<name>A0ABP9W3I2_9BACT</name>
<dbReference type="InterPro" id="IPR010131">
    <property type="entry name" value="MdtP/NodT-like"/>
</dbReference>
<dbReference type="SUPFAM" id="SSF56954">
    <property type="entry name" value="Outer membrane efflux proteins (OEP)"/>
    <property type="match status" value="1"/>
</dbReference>
<dbReference type="Gene3D" id="1.20.1600.10">
    <property type="entry name" value="Outer membrane efflux proteins (OEP)"/>
    <property type="match status" value="1"/>
</dbReference>
<feature type="signal peptide" evidence="1">
    <location>
        <begin position="1"/>
        <end position="18"/>
    </location>
</feature>
<keyword evidence="3" id="KW-1185">Reference proteome</keyword>
<evidence type="ECO:0000313" key="3">
    <source>
        <dbReference type="Proteomes" id="UP001416858"/>
    </source>
</evidence>
<sequence>MRSWGLAFAAMTCTLAHAQYPVDARVDALQSATENHAVSSLDPYRARATLLPDTVPNQFASDTSDIPVQPVAPMWWETPVGDSIGLAENTMPVDIHSLIEMALVSSPYIQAILTEPQIQRTEITIADAEFDSLSFVESKFADTNDPVGSRLTTGDNSDRFRDETLSGAAGLRRKMRAGGQFEMSQQAGYQANNSTFLTPNPQGTTRLEFSFTQPLMKDRGTTFNQTRILLAQLEVGEINAEVRANLENHLVDVARAYWDLFQARADWLQRSRLLESANHLYQILLSRKGVDSQQRQILRAGVAVAGRRSDLIRAEARIRNAQSRLRMLTGSEQLRFADQQELTPQDHPFTIPVELSLRESVFTALEHRADINQSIRKIQATSARVGAARNQVLPRLDLILSSYVAGLDGDRSSLRAFENQFSDGRPTYAAGFLFELPAGNRASRARLNRSRLEMTRAMYEFQQTTEVAFAEVEIAARETQTAFAEMVVKQQSIVAQKREVDYLQQRWELLPDPNESAILLIDDLLDAQERLADEERAYVNAQVAYVMSWVNLRKAMGMLLRFDHFSTQDVTGEIGAADSYLDRDSADQLYGNESFDEETLMGSWYETSGPSERAP</sequence>
<evidence type="ECO:0000313" key="2">
    <source>
        <dbReference type="EMBL" id="GAA5511070.1"/>
    </source>
</evidence>
<feature type="chain" id="PRO_5045479407" description="Outer membrane efflux protein" evidence="1">
    <location>
        <begin position="19"/>
        <end position="615"/>
    </location>
</feature>
<dbReference type="PANTHER" id="PTHR30203:SF33">
    <property type="entry name" value="BLR4455 PROTEIN"/>
    <property type="match status" value="1"/>
</dbReference>
<evidence type="ECO:0008006" key="4">
    <source>
        <dbReference type="Google" id="ProtNLM"/>
    </source>
</evidence>
<organism evidence="2 3">
    <name type="scientific">Novipirellula caenicola</name>
    <dbReference type="NCBI Taxonomy" id="1536901"/>
    <lineage>
        <taxon>Bacteria</taxon>
        <taxon>Pseudomonadati</taxon>
        <taxon>Planctomycetota</taxon>
        <taxon>Planctomycetia</taxon>
        <taxon>Pirellulales</taxon>
        <taxon>Pirellulaceae</taxon>
        <taxon>Novipirellula</taxon>
    </lineage>
</organism>